<evidence type="ECO:0000313" key="4">
    <source>
        <dbReference type="Proteomes" id="UP000029482"/>
    </source>
</evidence>
<reference evidence="4" key="1">
    <citation type="journal article" date="2015" name="J. Biotechnol.">
        <title>Complete genome sequence of the actinobacterium Streptomyces glaucescens GLA.O (DSM 40922) consisting of a linear chromosome and one linear plasmid.</title>
        <authorList>
            <person name="Ortseifen V."/>
            <person name="Winkler A."/>
            <person name="Albersmeier A."/>
            <person name="Wendler S."/>
            <person name="Puhler A."/>
            <person name="Kalinowski J."/>
            <person name="Ruckert C."/>
        </authorList>
    </citation>
    <scope>NUCLEOTIDE SEQUENCE [LARGE SCALE GENOMIC DNA]</scope>
    <source>
        <strain evidence="4">DSM 40922 / GLA O</strain>
    </source>
</reference>
<protein>
    <submittedName>
        <fullName evidence="3">Putative F420-dependent enzyme</fullName>
    </submittedName>
</protein>
<organism evidence="3 4">
    <name type="scientific">Streptomyces glaucescens</name>
    <dbReference type="NCBI Taxonomy" id="1907"/>
    <lineage>
        <taxon>Bacteria</taxon>
        <taxon>Bacillati</taxon>
        <taxon>Actinomycetota</taxon>
        <taxon>Actinomycetes</taxon>
        <taxon>Kitasatosporales</taxon>
        <taxon>Streptomycetaceae</taxon>
        <taxon>Streptomyces</taxon>
    </lineage>
</organism>
<dbReference type="HOGENOM" id="CLU_123922_3_1_11"/>
<evidence type="ECO:0000313" key="3">
    <source>
        <dbReference type="EMBL" id="AIR96631.1"/>
    </source>
</evidence>
<name>A0A089X457_STRGA</name>
<dbReference type="PANTHER" id="PTHR35176:SF6">
    <property type="entry name" value="HEME OXYGENASE HI_0854-RELATED"/>
    <property type="match status" value="1"/>
</dbReference>
<dbReference type="EMBL" id="CP009438">
    <property type="protein sequence ID" value="AIR96631.1"/>
    <property type="molecule type" value="Genomic_DNA"/>
</dbReference>
<accession>A0A089X457</accession>
<dbReference type="PANTHER" id="PTHR35176">
    <property type="entry name" value="HEME OXYGENASE HI_0854-RELATED"/>
    <property type="match status" value="1"/>
</dbReference>
<keyword evidence="4" id="KW-1185">Reference proteome</keyword>
<dbReference type="AlphaFoldDB" id="A0A089X457"/>
<dbReference type="InterPro" id="IPR052019">
    <property type="entry name" value="F420H2_bilvrd_red/Heme_oxyg"/>
</dbReference>
<dbReference type="OrthoDB" id="162914at2"/>
<evidence type="ECO:0000256" key="1">
    <source>
        <dbReference type="ARBA" id="ARBA00023002"/>
    </source>
</evidence>
<feature type="domain" description="Pyridoxamine 5'-phosphate oxidase N-terminal" evidence="2">
    <location>
        <begin position="6"/>
        <end position="130"/>
    </location>
</feature>
<dbReference type="GO" id="GO:0016627">
    <property type="term" value="F:oxidoreductase activity, acting on the CH-CH group of donors"/>
    <property type="evidence" value="ECO:0007669"/>
    <property type="project" value="TreeGrafter"/>
</dbReference>
<dbReference type="NCBIfam" id="TIGR03618">
    <property type="entry name" value="Rv1155_F420"/>
    <property type="match status" value="1"/>
</dbReference>
<dbReference type="InterPro" id="IPR012349">
    <property type="entry name" value="Split_barrel_FMN-bd"/>
</dbReference>
<dbReference type="eggNOG" id="COG3467">
    <property type="taxonomic scope" value="Bacteria"/>
</dbReference>
<sequence length="141" mass="16154">MSKPPLPPEAHALLRRPNPCVMATVRSDGAPVSTATWYLWDSDHRVLVNLDAGRVRLKHLRRDPRVTLTVLAEDDWYTHVTLLGRVTEMYDDEDLADIDRLSAHYTGKPYPERARPRVSAWIEVERWHGWGAMKDNDQASG</sequence>
<gene>
    <name evidence="3" type="ORF">SGLAU_03015</name>
</gene>
<evidence type="ECO:0000259" key="2">
    <source>
        <dbReference type="Pfam" id="PF01243"/>
    </source>
</evidence>
<dbReference type="Pfam" id="PF01243">
    <property type="entry name" value="PNPOx_N"/>
    <property type="match status" value="1"/>
</dbReference>
<dbReference type="SUPFAM" id="SSF50475">
    <property type="entry name" value="FMN-binding split barrel"/>
    <property type="match status" value="1"/>
</dbReference>
<dbReference type="Proteomes" id="UP000029482">
    <property type="component" value="Chromosome"/>
</dbReference>
<dbReference type="GO" id="GO:0005829">
    <property type="term" value="C:cytosol"/>
    <property type="evidence" value="ECO:0007669"/>
    <property type="project" value="TreeGrafter"/>
</dbReference>
<dbReference type="KEGG" id="sgu:SGLAU_03015"/>
<dbReference type="STRING" id="1907.SGLAU_03015"/>
<dbReference type="InterPro" id="IPR019920">
    <property type="entry name" value="F420-binding_dom_put"/>
</dbReference>
<dbReference type="RefSeq" id="WP_043498106.1">
    <property type="nucleotide sequence ID" value="NZ_CP009438.1"/>
</dbReference>
<dbReference type="GO" id="GO:0070967">
    <property type="term" value="F:coenzyme F420 binding"/>
    <property type="evidence" value="ECO:0007669"/>
    <property type="project" value="TreeGrafter"/>
</dbReference>
<dbReference type="Gene3D" id="2.30.110.10">
    <property type="entry name" value="Electron Transport, Fmn-binding Protein, Chain A"/>
    <property type="match status" value="1"/>
</dbReference>
<proteinExistence type="predicted"/>
<keyword evidence="1" id="KW-0560">Oxidoreductase</keyword>
<dbReference type="InterPro" id="IPR011576">
    <property type="entry name" value="Pyridox_Oxase_N"/>
</dbReference>